<proteinExistence type="predicted"/>
<evidence type="ECO:0000313" key="1">
    <source>
        <dbReference type="EMBL" id="EFM10799.1"/>
    </source>
</evidence>
<sequence>MYRLRINKTCAFVIEAKYEDVDNFNKGLAPAKFGNGEDARWGFINRKGKIIIKPQFRFAMPFEGGLAQVTIGEPTLDQVYNLPFGYINRQGEYVWKPSH</sequence>
<dbReference type="Proteomes" id="UP000005387">
    <property type="component" value="Unassembled WGS sequence"/>
</dbReference>
<dbReference type="EMBL" id="AEDD01000005">
    <property type="protein sequence ID" value="EFM10799.1"/>
    <property type="molecule type" value="Genomic_DNA"/>
</dbReference>
<dbReference type="PANTHER" id="PTHR37841">
    <property type="entry name" value="GLR2918 PROTEIN"/>
    <property type="match status" value="1"/>
</dbReference>
<keyword evidence="2" id="KW-1185">Reference proteome</keyword>
<reference evidence="1 2" key="1">
    <citation type="submission" date="2010-07" db="EMBL/GenBank/DDBJ databases">
        <title>The draft genome of Paenibacillus curdlanolyticus YK9.</title>
        <authorList>
            <consortium name="US DOE Joint Genome Institute (JGI-PGF)"/>
            <person name="Lucas S."/>
            <person name="Copeland A."/>
            <person name="Lapidus A."/>
            <person name="Cheng J.-F."/>
            <person name="Bruce D."/>
            <person name="Goodwin L."/>
            <person name="Pitluck S."/>
            <person name="Land M.L."/>
            <person name="Hauser L."/>
            <person name="Chang Y.-J."/>
            <person name="Jeffries C."/>
            <person name="Anderson I.J."/>
            <person name="Johnson E."/>
            <person name="Loganathan U."/>
            <person name="Mulhopadhyay B."/>
            <person name="Kyrpides N."/>
            <person name="Woyke T.J."/>
        </authorList>
    </citation>
    <scope>NUCLEOTIDE SEQUENCE [LARGE SCALE GENOMIC DNA]</scope>
    <source>
        <strain evidence="1 2">YK9</strain>
    </source>
</reference>
<dbReference type="RefSeq" id="WP_006038049.1">
    <property type="nucleotide sequence ID" value="NZ_AEDD01000005.1"/>
</dbReference>
<name>E0I8R5_9BACL</name>
<dbReference type="OrthoDB" id="210273at2"/>
<accession>E0I8R5</accession>
<dbReference type="STRING" id="717606.PaecuDRAFT_2043"/>
<dbReference type="AlphaFoldDB" id="E0I8R5"/>
<evidence type="ECO:0000313" key="2">
    <source>
        <dbReference type="Proteomes" id="UP000005387"/>
    </source>
</evidence>
<protein>
    <submittedName>
        <fullName evidence="1">Substrate-binding region of ABC-type glycine betaine transport system</fullName>
    </submittedName>
</protein>
<dbReference type="InterPro" id="IPR032774">
    <property type="entry name" value="WG_beta_rep"/>
</dbReference>
<dbReference type="Pfam" id="PF14903">
    <property type="entry name" value="WG_beta_rep"/>
    <property type="match status" value="2"/>
</dbReference>
<dbReference type="eggNOG" id="COG1649">
    <property type="taxonomic scope" value="Bacteria"/>
</dbReference>
<dbReference type="PANTHER" id="PTHR37841:SF1">
    <property type="entry name" value="DUF3298 DOMAIN-CONTAINING PROTEIN"/>
    <property type="match status" value="1"/>
</dbReference>
<gene>
    <name evidence="1" type="ORF">PaecuDRAFT_2043</name>
</gene>
<organism evidence="1 2">
    <name type="scientific">Paenibacillus curdlanolyticus YK9</name>
    <dbReference type="NCBI Taxonomy" id="717606"/>
    <lineage>
        <taxon>Bacteria</taxon>
        <taxon>Bacillati</taxon>
        <taxon>Bacillota</taxon>
        <taxon>Bacilli</taxon>
        <taxon>Bacillales</taxon>
        <taxon>Paenibacillaceae</taxon>
        <taxon>Paenibacillus</taxon>
    </lineage>
</organism>